<dbReference type="Proteomes" id="UP000789572">
    <property type="component" value="Unassembled WGS sequence"/>
</dbReference>
<dbReference type="PANTHER" id="PTHR13608">
    <property type="entry name" value="ARMADILLO-LIKE HELICAL DOMAIN-CONTAINING PROTEIN 3"/>
    <property type="match status" value="1"/>
</dbReference>
<dbReference type="InterPro" id="IPR039868">
    <property type="entry name" value="ARMD3-like"/>
</dbReference>
<evidence type="ECO:0000256" key="3">
    <source>
        <dbReference type="ARBA" id="ARBA00022989"/>
    </source>
</evidence>
<dbReference type="InterPro" id="IPR016024">
    <property type="entry name" value="ARM-type_fold"/>
</dbReference>
<evidence type="ECO:0000313" key="7">
    <source>
        <dbReference type="Proteomes" id="UP000789572"/>
    </source>
</evidence>
<dbReference type="SUPFAM" id="SSF48371">
    <property type="entry name" value="ARM repeat"/>
    <property type="match status" value="1"/>
</dbReference>
<reference evidence="6" key="1">
    <citation type="submission" date="2021-06" db="EMBL/GenBank/DDBJ databases">
        <authorList>
            <person name="Kallberg Y."/>
            <person name="Tangrot J."/>
            <person name="Rosling A."/>
        </authorList>
    </citation>
    <scope>NUCLEOTIDE SEQUENCE</scope>
    <source>
        <strain evidence="6">IA702</strain>
    </source>
</reference>
<comment type="caution">
    <text evidence="6">The sequence shown here is derived from an EMBL/GenBank/DDBJ whole genome shotgun (WGS) entry which is preliminary data.</text>
</comment>
<dbReference type="SMART" id="SM01158">
    <property type="entry name" value="DUF1741"/>
    <property type="match status" value="1"/>
</dbReference>
<feature type="domain" description="Armadillo-like helical" evidence="5">
    <location>
        <begin position="424"/>
        <end position="666"/>
    </location>
</feature>
<gene>
    <name evidence="6" type="ORF">POCULU_LOCUS5806</name>
</gene>
<sequence>MSKDTRILVPTPSNNPGLLRQGHGAKAALREKFVEIYESFFKGNDPSAGNPYFWNELFLLKVNAPYLSRTLAKMSEEKLLKIKHNINLILVKSLDVMSQDNNSLRIINAIETLCVFLQGIFSKRFNNFSFEVINLLTGLDKANDVFPRLTETIERLIRGGETVQIRHLALQLAVVIICGNSNINQNSINEYFIQRDIFNALIEFIVHPETIHLAYDAITLLGILANFKKHESANPYLVKLSTLKDNTVLQKIMQVLGSTCVKCRSQYTDIMADDDTSKMSVTNVLSYVGGLLYWSGSKPGDVQSDVESLFAKLPSPNAAILLTFYDLINTNKQFISIIAQSITPRDSPSTEISDNKDLQCMRDFLSFTSYMLQHNRSPRTAIYTKLCLFIILILIENSIVCSYFCDESRNVEIKLCRQRPPQLPYVNGPRPVASAIIDIMVSFVTHNMRKKLQCDLYSCALSIIHRIIAFLNKYQIRLAYHWVELWRALISLTKFIVTNINQMENRDDIEDVLHAIIRILNMGITYGDTFLPDPPSYDNLFYEIVRSAEVFEQVTLKVNLQPSSERSTVDSKPKRSALDAKSIGISNIKSICTHFSSKIDEWKESRRAQSISPSQVLVIIKANYETLTLPTPGKLGYYTSYTEIPHQVAFLRQALRTVVDDFKGDGIIT</sequence>
<dbReference type="GO" id="GO:0005829">
    <property type="term" value="C:cytosol"/>
    <property type="evidence" value="ECO:0007669"/>
    <property type="project" value="TreeGrafter"/>
</dbReference>
<protein>
    <submittedName>
        <fullName evidence="6">4887_t:CDS:1</fullName>
    </submittedName>
</protein>
<dbReference type="AlphaFoldDB" id="A0A9N9BJZ0"/>
<keyword evidence="3" id="KW-1133">Transmembrane helix</keyword>
<evidence type="ECO:0000256" key="4">
    <source>
        <dbReference type="ARBA" id="ARBA00023136"/>
    </source>
</evidence>
<dbReference type="OrthoDB" id="2012278at2759"/>
<dbReference type="EMBL" id="CAJVPJ010000949">
    <property type="protein sequence ID" value="CAG8567134.1"/>
    <property type="molecule type" value="Genomic_DNA"/>
</dbReference>
<evidence type="ECO:0000256" key="1">
    <source>
        <dbReference type="ARBA" id="ARBA00004370"/>
    </source>
</evidence>
<accession>A0A9N9BJZ0</accession>
<evidence type="ECO:0000259" key="5">
    <source>
        <dbReference type="SMART" id="SM01158"/>
    </source>
</evidence>
<organism evidence="6 7">
    <name type="scientific">Paraglomus occultum</name>
    <dbReference type="NCBI Taxonomy" id="144539"/>
    <lineage>
        <taxon>Eukaryota</taxon>
        <taxon>Fungi</taxon>
        <taxon>Fungi incertae sedis</taxon>
        <taxon>Mucoromycota</taxon>
        <taxon>Glomeromycotina</taxon>
        <taxon>Glomeromycetes</taxon>
        <taxon>Paraglomerales</taxon>
        <taxon>Paraglomeraceae</taxon>
        <taxon>Paraglomus</taxon>
    </lineage>
</organism>
<keyword evidence="4" id="KW-0472">Membrane</keyword>
<proteinExistence type="predicted"/>
<dbReference type="Pfam" id="PF08427">
    <property type="entry name" value="ARMH3_C"/>
    <property type="match status" value="1"/>
</dbReference>
<dbReference type="GO" id="GO:0016020">
    <property type="term" value="C:membrane"/>
    <property type="evidence" value="ECO:0007669"/>
    <property type="project" value="UniProtKB-SubCell"/>
</dbReference>
<comment type="subcellular location">
    <subcellularLocation>
        <location evidence="1">Membrane</location>
    </subcellularLocation>
</comment>
<keyword evidence="2" id="KW-0812">Transmembrane</keyword>
<keyword evidence="7" id="KW-1185">Reference proteome</keyword>
<evidence type="ECO:0000256" key="2">
    <source>
        <dbReference type="ARBA" id="ARBA00022692"/>
    </source>
</evidence>
<evidence type="ECO:0000313" key="6">
    <source>
        <dbReference type="EMBL" id="CAG8567134.1"/>
    </source>
</evidence>
<dbReference type="InterPro" id="IPR013636">
    <property type="entry name" value="ARMH3_C"/>
</dbReference>
<dbReference type="PANTHER" id="PTHR13608:SF3">
    <property type="entry name" value="ARMADILLO-LIKE HELICAL DOMAIN-CONTAINING PROTEIN 3"/>
    <property type="match status" value="1"/>
</dbReference>
<name>A0A9N9BJZ0_9GLOM</name>